<organism evidence="1 2">
    <name type="scientific">Delitschia confertaspora ATCC 74209</name>
    <dbReference type="NCBI Taxonomy" id="1513339"/>
    <lineage>
        <taxon>Eukaryota</taxon>
        <taxon>Fungi</taxon>
        <taxon>Dikarya</taxon>
        <taxon>Ascomycota</taxon>
        <taxon>Pezizomycotina</taxon>
        <taxon>Dothideomycetes</taxon>
        <taxon>Pleosporomycetidae</taxon>
        <taxon>Pleosporales</taxon>
        <taxon>Delitschiaceae</taxon>
        <taxon>Delitschia</taxon>
    </lineage>
</organism>
<accession>A0A9P4JW26</accession>
<gene>
    <name evidence="1" type="ORF">GQ43DRAFT_161837</name>
</gene>
<sequence>MQGERDTASPNKSSAKTGPWIRRLTFAHINALPLRTSPLFHLPTSTHLCLNRTDSDLLGSLHLFSPSTAFVSALKIFIMVIEGTPRGIVGLKLEDEPRSPPGLPFMPRRNVNKKEDHASDVDFAETNYRGSPMRGRGNGSPTKKALRAREKALAEKFEVVQSRIGNQLEGSDGVVVDVYYNAPSKDDPMNSQYDYTHFSSCVPISLSVSSSSPSRGGI</sequence>
<evidence type="ECO:0000313" key="1">
    <source>
        <dbReference type="EMBL" id="KAF2204492.1"/>
    </source>
</evidence>
<dbReference type="EMBL" id="ML993875">
    <property type="protein sequence ID" value="KAF2204492.1"/>
    <property type="molecule type" value="Genomic_DNA"/>
</dbReference>
<reference evidence="1" key="1">
    <citation type="journal article" date="2020" name="Stud. Mycol.">
        <title>101 Dothideomycetes genomes: a test case for predicting lifestyles and emergence of pathogens.</title>
        <authorList>
            <person name="Haridas S."/>
            <person name="Albert R."/>
            <person name="Binder M."/>
            <person name="Bloem J."/>
            <person name="Labutti K."/>
            <person name="Salamov A."/>
            <person name="Andreopoulos B."/>
            <person name="Baker S."/>
            <person name="Barry K."/>
            <person name="Bills G."/>
            <person name="Bluhm B."/>
            <person name="Cannon C."/>
            <person name="Castanera R."/>
            <person name="Culley D."/>
            <person name="Daum C."/>
            <person name="Ezra D."/>
            <person name="Gonzalez J."/>
            <person name="Henrissat B."/>
            <person name="Kuo A."/>
            <person name="Liang C."/>
            <person name="Lipzen A."/>
            <person name="Lutzoni F."/>
            <person name="Magnuson J."/>
            <person name="Mondo S."/>
            <person name="Nolan M."/>
            <person name="Ohm R."/>
            <person name="Pangilinan J."/>
            <person name="Park H.-J."/>
            <person name="Ramirez L."/>
            <person name="Alfaro M."/>
            <person name="Sun H."/>
            <person name="Tritt A."/>
            <person name="Yoshinaga Y."/>
            <person name="Zwiers L.-H."/>
            <person name="Turgeon B."/>
            <person name="Goodwin S."/>
            <person name="Spatafora J."/>
            <person name="Crous P."/>
            <person name="Grigoriev I."/>
        </authorList>
    </citation>
    <scope>NUCLEOTIDE SEQUENCE</scope>
    <source>
        <strain evidence="1">ATCC 74209</strain>
    </source>
</reference>
<protein>
    <submittedName>
        <fullName evidence="1">Uncharacterized protein</fullName>
    </submittedName>
</protein>
<proteinExistence type="predicted"/>
<name>A0A9P4JW26_9PLEO</name>
<dbReference type="Proteomes" id="UP000799536">
    <property type="component" value="Unassembled WGS sequence"/>
</dbReference>
<keyword evidence="2" id="KW-1185">Reference proteome</keyword>
<dbReference type="AlphaFoldDB" id="A0A9P4JW26"/>
<comment type="caution">
    <text evidence="1">The sequence shown here is derived from an EMBL/GenBank/DDBJ whole genome shotgun (WGS) entry which is preliminary data.</text>
</comment>
<evidence type="ECO:0000313" key="2">
    <source>
        <dbReference type="Proteomes" id="UP000799536"/>
    </source>
</evidence>